<comment type="subcellular location">
    <subcellularLocation>
        <location evidence="1">Membrane</location>
        <topology evidence="1">Multi-pass membrane protein</topology>
    </subcellularLocation>
</comment>
<evidence type="ECO:0000259" key="5">
    <source>
        <dbReference type="PROSITE" id="PS50850"/>
    </source>
</evidence>
<dbReference type="InterPro" id="IPR036259">
    <property type="entry name" value="MFS_trans_sf"/>
</dbReference>
<reference evidence="6 7" key="1">
    <citation type="journal article" date="2018" name="MBio">
        <title>Comparative Genomics Reveals the Core Gene Toolbox for the Fungus-Insect Symbiosis.</title>
        <authorList>
            <person name="Wang Y."/>
            <person name="Stata M."/>
            <person name="Wang W."/>
            <person name="Stajich J.E."/>
            <person name="White M.M."/>
            <person name="Moncalvo J.M."/>
        </authorList>
    </citation>
    <scope>NUCLEOTIDE SEQUENCE [LARGE SCALE GENOMIC DNA]</scope>
    <source>
        <strain evidence="6 7">SC-DP-2</strain>
    </source>
</reference>
<feature type="region of interest" description="Disordered" evidence="3">
    <location>
        <begin position="1"/>
        <end position="26"/>
    </location>
</feature>
<dbReference type="AlphaFoldDB" id="A0A2T9ZJ45"/>
<feature type="transmembrane region" description="Helical" evidence="4">
    <location>
        <begin position="33"/>
        <end position="56"/>
    </location>
</feature>
<proteinExistence type="inferred from homology"/>
<feature type="transmembrane region" description="Helical" evidence="4">
    <location>
        <begin position="130"/>
        <end position="151"/>
    </location>
</feature>
<feature type="transmembrane region" description="Helical" evidence="4">
    <location>
        <begin position="363"/>
        <end position="383"/>
    </location>
</feature>
<comment type="caution">
    <text evidence="6">The sequence shown here is derived from an EMBL/GenBank/DDBJ whole genome shotgun (WGS) entry which is preliminary data.</text>
</comment>
<dbReference type="InterPro" id="IPR011701">
    <property type="entry name" value="MFS"/>
</dbReference>
<evidence type="ECO:0000313" key="7">
    <source>
        <dbReference type="Proteomes" id="UP000245609"/>
    </source>
</evidence>
<feature type="transmembrane region" description="Helical" evidence="4">
    <location>
        <begin position="163"/>
        <end position="182"/>
    </location>
</feature>
<dbReference type="PANTHER" id="PTHR11360">
    <property type="entry name" value="MONOCARBOXYLATE TRANSPORTER"/>
    <property type="match status" value="1"/>
</dbReference>
<sequence length="429" mass="46730">MDSTDNKPEASLSDLEPVQETVQDSNELPPDSLYAWVVLACGVLIWAMTFGAINSFGVFQTYFLNTMFPTEPARNIAWIGSMTVACAYSCGILATISIAHFGLKATSIIGTLLGTLGLILASFSTKLWQLILTQGVVFGTGASININVSLVMPSLWFVKYRSLAIGITVTGTAVGSLILPPMQTAILNNLSIQWAYRIMAILYFVLVGLSIFFFKYRTPLPKRKAMEFSLLKNPTVFLLCMAGFFSLIGYVNHILYFAPSVVALGKSRSEAAVVIMLFSVSSAIGRILSGILAPKLGTINVIIAANAVTGIIMITMWGLGKSFACYVAFYILNGFFSVVIFPLASVIIANYFPKEKASLINGLLYLVMGISIVIGIPFTGYLFDKPGRRVDYSPVCYFGGACYLFTLVFLIPLRARIRKIDPGVSKWIV</sequence>
<name>A0A2T9ZJ45_9FUNG</name>
<dbReference type="EMBL" id="MBFS01000102">
    <property type="protein sequence ID" value="PVV04604.1"/>
    <property type="molecule type" value="Genomic_DNA"/>
</dbReference>
<evidence type="ECO:0000256" key="1">
    <source>
        <dbReference type="ARBA" id="ARBA00004141"/>
    </source>
</evidence>
<feature type="transmembrane region" description="Helical" evidence="4">
    <location>
        <begin position="326"/>
        <end position="351"/>
    </location>
</feature>
<dbReference type="GO" id="GO:0022857">
    <property type="term" value="F:transmembrane transporter activity"/>
    <property type="evidence" value="ECO:0007669"/>
    <property type="project" value="InterPro"/>
</dbReference>
<protein>
    <recommendedName>
        <fullName evidence="5">Major facilitator superfamily (MFS) profile domain-containing protein</fullName>
    </recommendedName>
</protein>
<gene>
    <name evidence="6" type="ORF">BB560_000897</name>
</gene>
<keyword evidence="4" id="KW-1133">Transmembrane helix</keyword>
<feature type="transmembrane region" description="Helical" evidence="4">
    <location>
        <begin position="105"/>
        <end position="124"/>
    </location>
</feature>
<dbReference type="GO" id="GO:0016020">
    <property type="term" value="C:membrane"/>
    <property type="evidence" value="ECO:0007669"/>
    <property type="project" value="UniProtKB-SubCell"/>
</dbReference>
<feature type="transmembrane region" description="Helical" evidence="4">
    <location>
        <begin position="395"/>
        <end position="413"/>
    </location>
</feature>
<dbReference type="OrthoDB" id="6499973at2759"/>
<dbReference type="Pfam" id="PF07690">
    <property type="entry name" value="MFS_1"/>
    <property type="match status" value="1"/>
</dbReference>
<feature type="domain" description="Major facilitator superfamily (MFS) profile" evidence="5">
    <location>
        <begin position="35"/>
        <end position="418"/>
    </location>
</feature>
<keyword evidence="7" id="KW-1185">Reference proteome</keyword>
<evidence type="ECO:0000256" key="3">
    <source>
        <dbReference type="SAM" id="MobiDB-lite"/>
    </source>
</evidence>
<feature type="transmembrane region" description="Helical" evidence="4">
    <location>
        <begin position="301"/>
        <end position="320"/>
    </location>
</feature>
<evidence type="ECO:0000256" key="4">
    <source>
        <dbReference type="SAM" id="Phobius"/>
    </source>
</evidence>
<feature type="transmembrane region" description="Helical" evidence="4">
    <location>
        <begin position="76"/>
        <end position="98"/>
    </location>
</feature>
<dbReference type="PROSITE" id="PS50850">
    <property type="entry name" value="MFS"/>
    <property type="match status" value="1"/>
</dbReference>
<feature type="transmembrane region" description="Helical" evidence="4">
    <location>
        <begin position="235"/>
        <end position="259"/>
    </location>
</feature>
<dbReference type="InterPro" id="IPR050327">
    <property type="entry name" value="Proton-linked_MCT"/>
</dbReference>
<evidence type="ECO:0000313" key="6">
    <source>
        <dbReference type="EMBL" id="PVV04604.1"/>
    </source>
</evidence>
<evidence type="ECO:0000256" key="2">
    <source>
        <dbReference type="ARBA" id="ARBA00006727"/>
    </source>
</evidence>
<comment type="similarity">
    <text evidence="2">Belongs to the major facilitator superfamily. Monocarboxylate porter (TC 2.A.1.13) family.</text>
</comment>
<accession>A0A2T9ZJ45</accession>
<dbReference type="SUPFAM" id="SSF103473">
    <property type="entry name" value="MFS general substrate transporter"/>
    <property type="match status" value="1"/>
</dbReference>
<feature type="transmembrane region" description="Helical" evidence="4">
    <location>
        <begin position="194"/>
        <end position="214"/>
    </location>
</feature>
<dbReference type="Proteomes" id="UP000245609">
    <property type="component" value="Unassembled WGS sequence"/>
</dbReference>
<organism evidence="6 7">
    <name type="scientific">Smittium megazygosporum</name>
    <dbReference type="NCBI Taxonomy" id="133381"/>
    <lineage>
        <taxon>Eukaryota</taxon>
        <taxon>Fungi</taxon>
        <taxon>Fungi incertae sedis</taxon>
        <taxon>Zoopagomycota</taxon>
        <taxon>Kickxellomycotina</taxon>
        <taxon>Harpellomycetes</taxon>
        <taxon>Harpellales</taxon>
        <taxon>Legeriomycetaceae</taxon>
        <taxon>Smittium</taxon>
    </lineage>
</organism>
<dbReference type="Gene3D" id="1.20.1250.20">
    <property type="entry name" value="MFS general substrate transporter like domains"/>
    <property type="match status" value="2"/>
</dbReference>
<dbReference type="InterPro" id="IPR020846">
    <property type="entry name" value="MFS_dom"/>
</dbReference>
<keyword evidence="4" id="KW-0812">Transmembrane</keyword>
<keyword evidence="4" id="KW-0472">Membrane</keyword>
<dbReference type="PANTHER" id="PTHR11360:SF284">
    <property type="entry name" value="EG:103B4.3 PROTEIN-RELATED"/>
    <property type="match status" value="1"/>
</dbReference>
<feature type="transmembrane region" description="Helical" evidence="4">
    <location>
        <begin position="271"/>
        <end position="289"/>
    </location>
</feature>